<protein>
    <submittedName>
        <fullName evidence="1">Uncharacterized protein</fullName>
    </submittedName>
</protein>
<sequence>MRGDQRVNCVLGVFTRGWCQCASLMDMLLCISLHSREIQNSMLPTPGEHPYH</sequence>
<evidence type="ECO:0000313" key="2">
    <source>
        <dbReference type="Proteomes" id="UP001162483"/>
    </source>
</evidence>
<dbReference type="EMBL" id="CATNWA010011545">
    <property type="protein sequence ID" value="CAI9561961.1"/>
    <property type="molecule type" value="Genomic_DNA"/>
</dbReference>
<proteinExistence type="predicted"/>
<dbReference type="Proteomes" id="UP001162483">
    <property type="component" value="Unassembled WGS sequence"/>
</dbReference>
<organism evidence="1 2">
    <name type="scientific">Staurois parvus</name>
    <dbReference type="NCBI Taxonomy" id="386267"/>
    <lineage>
        <taxon>Eukaryota</taxon>
        <taxon>Metazoa</taxon>
        <taxon>Chordata</taxon>
        <taxon>Craniata</taxon>
        <taxon>Vertebrata</taxon>
        <taxon>Euteleostomi</taxon>
        <taxon>Amphibia</taxon>
        <taxon>Batrachia</taxon>
        <taxon>Anura</taxon>
        <taxon>Neobatrachia</taxon>
        <taxon>Ranoidea</taxon>
        <taxon>Ranidae</taxon>
        <taxon>Staurois</taxon>
    </lineage>
</organism>
<evidence type="ECO:0000313" key="1">
    <source>
        <dbReference type="EMBL" id="CAI9561961.1"/>
    </source>
</evidence>
<comment type="caution">
    <text evidence="1">The sequence shown here is derived from an EMBL/GenBank/DDBJ whole genome shotgun (WGS) entry which is preliminary data.</text>
</comment>
<reference evidence="1" key="1">
    <citation type="submission" date="2023-05" db="EMBL/GenBank/DDBJ databases">
        <authorList>
            <person name="Stuckert A."/>
        </authorList>
    </citation>
    <scope>NUCLEOTIDE SEQUENCE</scope>
</reference>
<keyword evidence="2" id="KW-1185">Reference proteome</keyword>
<name>A0ABN9CS50_9NEOB</name>
<accession>A0ABN9CS50</accession>
<gene>
    <name evidence="1" type="ORF">SPARVUS_LOCUS5530958</name>
</gene>